<dbReference type="EMBL" id="HACG01049124">
    <property type="protein sequence ID" value="CEK95989.1"/>
    <property type="molecule type" value="Transcribed_RNA"/>
</dbReference>
<dbReference type="EMBL" id="HACG01049133">
    <property type="protein sequence ID" value="CEK95998.1"/>
    <property type="molecule type" value="Transcribed_RNA"/>
</dbReference>
<dbReference type="AlphaFoldDB" id="A0A0B7BS11"/>
<evidence type="ECO:0000313" key="3">
    <source>
        <dbReference type="EMBL" id="CEK95989.1"/>
    </source>
</evidence>
<reference evidence="3" key="1">
    <citation type="submission" date="2014-12" db="EMBL/GenBank/DDBJ databases">
        <title>Insight into the proteome of Arion vulgaris.</title>
        <authorList>
            <person name="Aradska J."/>
            <person name="Bulat T."/>
            <person name="Smidak R."/>
            <person name="Sarate P."/>
            <person name="Gangsoo J."/>
            <person name="Sialana F."/>
            <person name="Bilban M."/>
            <person name="Lubec G."/>
        </authorList>
    </citation>
    <scope>NUCLEOTIDE SEQUENCE</scope>
    <source>
        <tissue evidence="3">Skin</tissue>
    </source>
</reference>
<dbReference type="EMBL" id="HACG01049125">
    <property type="protein sequence ID" value="CEK95990.1"/>
    <property type="molecule type" value="Transcribed_RNA"/>
</dbReference>
<protein>
    <submittedName>
        <fullName evidence="3">Uncharacterized protein</fullName>
    </submittedName>
</protein>
<evidence type="ECO:0000313" key="2">
    <source>
        <dbReference type="EMBL" id="CEK95986.1"/>
    </source>
</evidence>
<proteinExistence type="predicted"/>
<accession>A0A0B7BS11</accession>
<dbReference type="EMBL" id="HACG01049121">
    <property type="protein sequence ID" value="CEK95986.1"/>
    <property type="molecule type" value="Transcribed_RNA"/>
</dbReference>
<name>A0A0B7BS11_9EUPU</name>
<dbReference type="EMBL" id="HACG01049119">
    <property type="protein sequence ID" value="CEK95984.1"/>
    <property type="molecule type" value="Transcribed_RNA"/>
</dbReference>
<evidence type="ECO:0000313" key="4">
    <source>
        <dbReference type="EMBL" id="CEK95990.1"/>
    </source>
</evidence>
<gene>
    <name evidence="3" type="primary">ORF209856</name>
    <name evidence="1" type="synonym">ORF209835</name>
    <name evidence="2" type="synonym">ORF209846</name>
    <name evidence="4" type="synonym">ORF209860</name>
    <name evidence="5" type="synonym">ORF209889</name>
</gene>
<organism evidence="3">
    <name type="scientific">Arion vulgaris</name>
    <dbReference type="NCBI Taxonomy" id="1028688"/>
    <lineage>
        <taxon>Eukaryota</taxon>
        <taxon>Metazoa</taxon>
        <taxon>Spiralia</taxon>
        <taxon>Lophotrochozoa</taxon>
        <taxon>Mollusca</taxon>
        <taxon>Gastropoda</taxon>
        <taxon>Heterobranchia</taxon>
        <taxon>Euthyneura</taxon>
        <taxon>Panpulmonata</taxon>
        <taxon>Eupulmonata</taxon>
        <taxon>Stylommatophora</taxon>
        <taxon>Helicina</taxon>
        <taxon>Arionoidea</taxon>
        <taxon>Arionidae</taxon>
        <taxon>Arion</taxon>
    </lineage>
</organism>
<sequence length="105" mass="12153">MEYGSSSWTTAAKTNTQKLDKVQNMGLRITLGAMKSSPIIEMEKTADIEPLELRRKFKTLTQFEKLKRLKEHPLHTKFQEKTKTDLQGKVPTIWPENFICNIQTS</sequence>
<evidence type="ECO:0000313" key="1">
    <source>
        <dbReference type="EMBL" id="CEK95984.1"/>
    </source>
</evidence>
<evidence type="ECO:0000313" key="5">
    <source>
        <dbReference type="EMBL" id="CEK95998.1"/>
    </source>
</evidence>